<dbReference type="InterPro" id="IPR024461">
    <property type="entry name" value="CCDC90-like"/>
</dbReference>
<evidence type="ECO:0000256" key="4">
    <source>
        <dbReference type="ARBA" id="ARBA00022692"/>
    </source>
</evidence>
<sequence>MLFTTGPGRLCHIPWNFNVRPLLTSRFSTTPKYFQVNKIPFDTKKFNDDLMSNDFNEKQSEAIIRIVSQSMGKGIKTITNDFISKETLSTVSYKQKVDFVKLKGELQSLDTSEFTKMNNEYERVKLELEKLRQKIREEISKSQAGVRLDLSLEKGRLKEESSMHHLHIKETDTRIDQEISNMKMQIDSMKTQVMQWLIGVCTGTFALILAYVRLVV</sequence>
<dbReference type="GO" id="GO:0016020">
    <property type="term" value="C:membrane"/>
    <property type="evidence" value="ECO:0007669"/>
    <property type="project" value="UniProtKB-SubCell"/>
</dbReference>
<keyword evidence="9 11" id="KW-0472">Membrane</keyword>
<keyword evidence="4 11" id="KW-0812">Transmembrane</keyword>
<dbReference type="Proteomes" id="UP001360560">
    <property type="component" value="Unassembled WGS sequence"/>
</dbReference>
<evidence type="ECO:0000256" key="7">
    <source>
        <dbReference type="ARBA" id="ARBA00023054"/>
    </source>
</evidence>
<keyword evidence="7 10" id="KW-0175">Coiled coil</keyword>
<feature type="transmembrane region" description="Helical" evidence="11">
    <location>
        <begin position="193"/>
        <end position="212"/>
    </location>
</feature>
<feature type="coiled-coil region" evidence="10">
    <location>
        <begin position="114"/>
        <end position="141"/>
    </location>
</feature>
<dbReference type="Gene3D" id="1.20.5.340">
    <property type="match status" value="1"/>
</dbReference>
<dbReference type="PANTHER" id="PTHR14360:SF1">
    <property type="entry name" value="PROTEIN FMP32, MITOCHONDRIAL"/>
    <property type="match status" value="1"/>
</dbReference>
<dbReference type="RefSeq" id="XP_064851547.1">
    <property type="nucleotide sequence ID" value="XM_064995475.1"/>
</dbReference>
<evidence type="ECO:0000256" key="5">
    <source>
        <dbReference type="ARBA" id="ARBA00022946"/>
    </source>
</evidence>
<comment type="subcellular location">
    <subcellularLocation>
        <location evidence="1">Membrane</location>
        <topology evidence="1">Single-pass membrane protein</topology>
    </subcellularLocation>
    <subcellularLocation>
        <location evidence="2">Mitochondrion</location>
    </subcellularLocation>
</comment>
<proteinExistence type="inferred from homology"/>
<keyword evidence="8" id="KW-0496">Mitochondrion</keyword>
<dbReference type="GO" id="GO:0033617">
    <property type="term" value="P:mitochondrial respiratory chain complex IV assembly"/>
    <property type="evidence" value="ECO:0007669"/>
    <property type="project" value="TreeGrafter"/>
</dbReference>
<name>A0AAV5QIW2_9ASCO</name>
<gene>
    <name evidence="12" type="ORF">DASC09_018720</name>
</gene>
<comment type="similarity">
    <text evidence="3">Belongs to the CCDC90 family.</text>
</comment>
<dbReference type="GeneID" id="90072526"/>
<evidence type="ECO:0000256" key="8">
    <source>
        <dbReference type="ARBA" id="ARBA00023128"/>
    </source>
</evidence>
<evidence type="ECO:0000256" key="6">
    <source>
        <dbReference type="ARBA" id="ARBA00022989"/>
    </source>
</evidence>
<dbReference type="AlphaFoldDB" id="A0AAV5QIW2"/>
<evidence type="ECO:0000256" key="2">
    <source>
        <dbReference type="ARBA" id="ARBA00004173"/>
    </source>
</evidence>
<comment type="caution">
    <text evidence="12">The sequence shown here is derived from an EMBL/GenBank/DDBJ whole genome shotgun (WGS) entry which is preliminary data.</text>
</comment>
<evidence type="ECO:0000313" key="12">
    <source>
        <dbReference type="EMBL" id="GMM34547.1"/>
    </source>
</evidence>
<keyword evidence="13" id="KW-1185">Reference proteome</keyword>
<dbReference type="GO" id="GO:0005739">
    <property type="term" value="C:mitochondrion"/>
    <property type="evidence" value="ECO:0007669"/>
    <property type="project" value="UniProtKB-SubCell"/>
</dbReference>
<keyword evidence="6 11" id="KW-1133">Transmembrane helix</keyword>
<dbReference type="PANTHER" id="PTHR14360">
    <property type="entry name" value="PROTEIN FMP32, MITOCHONDRIAL"/>
    <property type="match status" value="1"/>
</dbReference>
<keyword evidence="5" id="KW-0809">Transit peptide</keyword>
<evidence type="ECO:0000256" key="9">
    <source>
        <dbReference type="ARBA" id="ARBA00023136"/>
    </source>
</evidence>
<organism evidence="12 13">
    <name type="scientific">Saccharomycopsis crataegensis</name>
    <dbReference type="NCBI Taxonomy" id="43959"/>
    <lineage>
        <taxon>Eukaryota</taxon>
        <taxon>Fungi</taxon>
        <taxon>Dikarya</taxon>
        <taxon>Ascomycota</taxon>
        <taxon>Saccharomycotina</taxon>
        <taxon>Saccharomycetes</taxon>
        <taxon>Saccharomycopsidaceae</taxon>
        <taxon>Saccharomycopsis</taxon>
    </lineage>
</organism>
<dbReference type="FunFam" id="1.20.5.340:FF:000018">
    <property type="entry name" value="Mitochondrial protein FMP32"/>
    <property type="match status" value="1"/>
</dbReference>
<dbReference type="Pfam" id="PF07798">
    <property type="entry name" value="CCDC90-like"/>
    <property type="match status" value="1"/>
</dbReference>
<protein>
    <submittedName>
        <fullName evidence="12">Fmp32 protein</fullName>
    </submittedName>
</protein>
<dbReference type="EMBL" id="BTFZ01000003">
    <property type="protein sequence ID" value="GMM34547.1"/>
    <property type="molecule type" value="Genomic_DNA"/>
</dbReference>
<evidence type="ECO:0000256" key="3">
    <source>
        <dbReference type="ARBA" id="ARBA00007224"/>
    </source>
</evidence>
<evidence type="ECO:0000256" key="11">
    <source>
        <dbReference type="SAM" id="Phobius"/>
    </source>
</evidence>
<evidence type="ECO:0000256" key="1">
    <source>
        <dbReference type="ARBA" id="ARBA00004167"/>
    </source>
</evidence>
<evidence type="ECO:0000256" key="10">
    <source>
        <dbReference type="SAM" id="Coils"/>
    </source>
</evidence>
<accession>A0AAV5QIW2</accession>
<reference evidence="12 13" key="1">
    <citation type="journal article" date="2023" name="Elife">
        <title>Identification of key yeast species and microbe-microbe interactions impacting larval growth of Drosophila in the wild.</title>
        <authorList>
            <person name="Mure A."/>
            <person name="Sugiura Y."/>
            <person name="Maeda R."/>
            <person name="Honda K."/>
            <person name="Sakurai N."/>
            <person name="Takahashi Y."/>
            <person name="Watada M."/>
            <person name="Katoh T."/>
            <person name="Gotoh A."/>
            <person name="Gotoh Y."/>
            <person name="Taniguchi I."/>
            <person name="Nakamura K."/>
            <person name="Hayashi T."/>
            <person name="Katayama T."/>
            <person name="Uemura T."/>
            <person name="Hattori Y."/>
        </authorList>
    </citation>
    <scope>NUCLEOTIDE SEQUENCE [LARGE SCALE GENOMIC DNA]</scope>
    <source>
        <strain evidence="12 13">SC-9</strain>
    </source>
</reference>
<evidence type="ECO:0000313" key="13">
    <source>
        <dbReference type="Proteomes" id="UP001360560"/>
    </source>
</evidence>